<dbReference type="GO" id="GO:0030203">
    <property type="term" value="P:glycosaminoglycan metabolic process"/>
    <property type="evidence" value="ECO:0007669"/>
    <property type="project" value="TreeGrafter"/>
</dbReference>
<dbReference type="GO" id="GO:0005975">
    <property type="term" value="P:carbohydrate metabolic process"/>
    <property type="evidence" value="ECO:0007669"/>
    <property type="project" value="InterPro"/>
</dbReference>
<evidence type="ECO:0000256" key="6">
    <source>
        <dbReference type="ARBA" id="ARBA00023180"/>
    </source>
</evidence>
<dbReference type="InterPro" id="IPR029019">
    <property type="entry name" value="HEX_eukaryotic_N"/>
</dbReference>
<dbReference type="VEuPathDB" id="FungiDB:SPPG_02422"/>
<dbReference type="PANTHER" id="PTHR22600:SF26">
    <property type="entry name" value="BETA-N-ACETYLHEXOSAMINIDASE"/>
    <property type="match status" value="1"/>
</dbReference>
<keyword evidence="4" id="KW-0732">Signal</keyword>
<feature type="domain" description="Glycoside hydrolase family 20 catalytic" evidence="9">
    <location>
        <begin position="58"/>
        <end position="398"/>
    </location>
</feature>
<dbReference type="PRINTS" id="PR00738">
    <property type="entry name" value="GLHYDRLASE20"/>
</dbReference>
<organism evidence="11 12">
    <name type="scientific">Spizellomyces punctatus (strain DAOM BR117)</name>
    <dbReference type="NCBI Taxonomy" id="645134"/>
    <lineage>
        <taxon>Eukaryota</taxon>
        <taxon>Fungi</taxon>
        <taxon>Fungi incertae sedis</taxon>
        <taxon>Chytridiomycota</taxon>
        <taxon>Chytridiomycota incertae sedis</taxon>
        <taxon>Chytridiomycetes</taxon>
        <taxon>Spizellomycetales</taxon>
        <taxon>Spizellomycetaceae</taxon>
        <taxon>Spizellomyces</taxon>
    </lineage>
</organism>
<dbReference type="Pfam" id="PF00728">
    <property type="entry name" value="Glyco_hydro_20"/>
    <property type="match status" value="1"/>
</dbReference>
<evidence type="ECO:0000256" key="8">
    <source>
        <dbReference type="PIRSR" id="PIRSR001093-1"/>
    </source>
</evidence>
<dbReference type="Proteomes" id="UP000053201">
    <property type="component" value="Unassembled WGS sequence"/>
</dbReference>
<evidence type="ECO:0000256" key="7">
    <source>
        <dbReference type="ARBA" id="ARBA00023295"/>
    </source>
</evidence>
<dbReference type="InterPro" id="IPR015883">
    <property type="entry name" value="Glyco_hydro_20_cat"/>
</dbReference>
<evidence type="ECO:0000256" key="2">
    <source>
        <dbReference type="ARBA" id="ARBA00006285"/>
    </source>
</evidence>
<dbReference type="RefSeq" id="XP_016611417.1">
    <property type="nucleotide sequence ID" value="XM_016750711.1"/>
</dbReference>
<dbReference type="SUPFAM" id="SSF55545">
    <property type="entry name" value="beta-N-acetylhexosaminidase-like domain"/>
    <property type="match status" value="1"/>
</dbReference>
<feature type="domain" description="Beta-hexosaminidase eukaryotic type N-terminal" evidence="10">
    <location>
        <begin position="2"/>
        <end position="35"/>
    </location>
</feature>
<evidence type="ECO:0000256" key="5">
    <source>
        <dbReference type="ARBA" id="ARBA00022801"/>
    </source>
</evidence>
<dbReference type="STRING" id="645134.A0A0L0HQN3"/>
<feature type="non-terminal residue" evidence="11">
    <location>
        <position position="1"/>
    </location>
</feature>
<dbReference type="Gene3D" id="3.20.20.80">
    <property type="entry name" value="Glycosidases"/>
    <property type="match status" value="1"/>
</dbReference>
<dbReference type="InterPro" id="IPR029018">
    <property type="entry name" value="Hex-like_dom2"/>
</dbReference>
<proteinExistence type="inferred from homology"/>
<dbReference type="GO" id="GO:0016020">
    <property type="term" value="C:membrane"/>
    <property type="evidence" value="ECO:0007669"/>
    <property type="project" value="TreeGrafter"/>
</dbReference>
<dbReference type="SUPFAM" id="SSF51445">
    <property type="entry name" value="(Trans)glycosidases"/>
    <property type="match status" value="1"/>
</dbReference>
<protein>
    <recommendedName>
        <fullName evidence="3">beta-N-acetylhexosaminidase</fullName>
        <ecNumber evidence="3">3.2.1.52</ecNumber>
    </recommendedName>
</protein>
<dbReference type="EC" id="3.2.1.52" evidence="3"/>
<dbReference type="Pfam" id="PF14845">
    <property type="entry name" value="Glycohydro_20b2"/>
    <property type="match status" value="1"/>
</dbReference>
<comment type="similarity">
    <text evidence="2">Belongs to the glycosyl hydrolase 20 family.</text>
</comment>
<keyword evidence="12" id="KW-1185">Reference proteome</keyword>
<dbReference type="OMA" id="KMWPRAA"/>
<dbReference type="Gene3D" id="3.30.379.10">
    <property type="entry name" value="Chitobiase/beta-hexosaminidase domain 2-like"/>
    <property type="match status" value="1"/>
</dbReference>
<dbReference type="EMBL" id="KQ257452">
    <property type="protein sequence ID" value="KND03378.1"/>
    <property type="molecule type" value="Genomic_DNA"/>
</dbReference>
<evidence type="ECO:0000256" key="3">
    <source>
        <dbReference type="ARBA" id="ARBA00012663"/>
    </source>
</evidence>
<dbReference type="InParanoid" id="A0A0L0HQN3"/>
<dbReference type="PANTHER" id="PTHR22600">
    <property type="entry name" value="BETA-HEXOSAMINIDASE"/>
    <property type="match status" value="1"/>
</dbReference>
<dbReference type="FunFam" id="3.20.20.80:FF:000063">
    <property type="entry name" value="Beta-hexosaminidase"/>
    <property type="match status" value="1"/>
</dbReference>
<keyword evidence="6" id="KW-0325">Glycoprotein</keyword>
<evidence type="ECO:0000256" key="4">
    <source>
        <dbReference type="ARBA" id="ARBA00022729"/>
    </source>
</evidence>
<evidence type="ECO:0000259" key="9">
    <source>
        <dbReference type="Pfam" id="PF00728"/>
    </source>
</evidence>
<dbReference type="InterPro" id="IPR025705">
    <property type="entry name" value="Beta_hexosaminidase_sua/sub"/>
</dbReference>
<dbReference type="AlphaFoldDB" id="A0A0L0HQN3"/>
<comment type="catalytic activity">
    <reaction evidence="1">
        <text>Hydrolysis of terminal non-reducing N-acetyl-D-hexosamine residues in N-acetyl-beta-D-hexosaminides.</text>
        <dbReference type="EC" id="3.2.1.52"/>
    </reaction>
</comment>
<feature type="active site" description="Proton donor" evidence="8">
    <location>
        <position position="237"/>
    </location>
</feature>
<dbReference type="GO" id="GO:0004563">
    <property type="term" value="F:beta-N-acetylhexosaminidase activity"/>
    <property type="evidence" value="ECO:0007669"/>
    <property type="project" value="UniProtKB-EC"/>
</dbReference>
<dbReference type="OrthoDB" id="428480at2759"/>
<dbReference type="InterPro" id="IPR017853">
    <property type="entry name" value="GH"/>
</dbReference>
<sequence>KVDESYRLSVSASSVHITARTGFGVIAASTTLTQLSYREADGSCALPAGVDIVDAPRFPWRGLLVDVSRNYFSTTQLMKIIDGMAYSKLNVLHLHATDSQSFPLDWEFDDRKLVRVGAYKNKDGSLKVYTKRDIAQLVAHAFARGVRIVPEFDFPGHTTVWANAYPEIVMGANHVCWDGQDDDTTACNGRWADRFCNQPPCGQINPWNERSYELISQFLSDMTAWFPSPYLGTGADEVNANSWGLKGSPKRFQQTIQTFQNRIAEIVKKNKRRMLVWSDSIINYGLAGTPALPADAITIAWEIHSQAEVDTIAKVGPTVIASYPHFYLDCGPQATWCAPFKTWETVYDYNPTAALSDVGKANVIGGEVAMWSETIKCDVIEYAIFPRVAAAAERFWSSESTVRNADTPIRLVAWSTRATELFNLTMSPLSWNGVLSTLYRPEWCDFNLNTPAQMGGHGVNYCEPASKYTTNDIQCSV</sequence>
<keyword evidence="7" id="KW-0326">Glycosidase</keyword>
<accession>A0A0L0HQN3</accession>
<evidence type="ECO:0000259" key="10">
    <source>
        <dbReference type="Pfam" id="PF14845"/>
    </source>
</evidence>
<dbReference type="GeneID" id="27686008"/>
<reference evidence="11 12" key="1">
    <citation type="submission" date="2009-08" db="EMBL/GenBank/DDBJ databases">
        <title>The Genome Sequence of Spizellomyces punctatus strain DAOM BR117.</title>
        <authorList>
            <consortium name="The Broad Institute Genome Sequencing Platform"/>
            <person name="Russ C."/>
            <person name="Cuomo C."/>
            <person name="Shea T."/>
            <person name="Young S.K."/>
            <person name="Zeng Q."/>
            <person name="Koehrsen M."/>
            <person name="Haas B."/>
            <person name="Borodovsky M."/>
            <person name="Guigo R."/>
            <person name="Alvarado L."/>
            <person name="Berlin A."/>
            <person name="Bochicchio J."/>
            <person name="Borenstein D."/>
            <person name="Chapman S."/>
            <person name="Chen Z."/>
            <person name="Engels R."/>
            <person name="Freedman E."/>
            <person name="Gellesch M."/>
            <person name="Goldberg J."/>
            <person name="Griggs A."/>
            <person name="Gujja S."/>
            <person name="Heiman D."/>
            <person name="Hepburn T."/>
            <person name="Howarth C."/>
            <person name="Jen D."/>
            <person name="Larson L."/>
            <person name="Lewis B."/>
            <person name="Mehta T."/>
            <person name="Park D."/>
            <person name="Pearson M."/>
            <person name="Roberts A."/>
            <person name="Saif S."/>
            <person name="Shenoy N."/>
            <person name="Sisk P."/>
            <person name="Stolte C."/>
            <person name="Sykes S."/>
            <person name="Thomson T."/>
            <person name="Walk T."/>
            <person name="White J."/>
            <person name="Yandava C."/>
            <person name="Burger G."/>
            <person name="Gray M.W."/>
            <person name="Holland P.W.H."/>
            <person name="King N."/>
            <person name="Lang F.B.F."/>
            <person name="Roger A.J."/>
            <person name="Ruiz-Trillo I."/>
            <person name="Lander E."/>
            <person name="Nusbaum C."/>
        </authorList>
    </citation>
    <scope>NUCLEOTIDE SEQUENCE [LARGE SCALE GENOMIC DNA]</scope>
    <source>
        <strain evidence="11 12">DAOM BR117</strain>
    </source>
</reference>
<name>A0A0L0HQN3_SPIPD</name>
<evidence type="ECO:0000313" key="11">
    <source>
        <dbReference type="EMBL" id="KND03378.1"/>
    </source>
</evidence>
<evidence type="ECO:0000313" key="12">
    <source>
        <dbReference type="Proteomes" id="UP000053201"/>
    </source>
</evidence>
<gene>
    <name evidence="11" type="ORF">SPPG_02422</name>
</gene>
<dbReference type="PIRSF" id="PIRSF001093">
    <property type="entry name" value="B-hxosamndse_ab_euk"/>
    <property type="match status" value="1"/>
</dbReference>
<evidence type="ECO:0000256" key="1">
    <source>
        <dbReference type="ARBA" id="ARBA00001231"/>
    </source>
</evidence>
<keyword evidence="5" id="KW-0378">Hydrolase</keyword>
<dbReference type="eggNOG" id="KOG2499">
    <property type="taxonomic scope" value="Eukaryota"/>
</dbReference>